<feature type="region of interest" description="Disordered" evidence="10">
    <location>
        <begin position="63"/>
        <end position="103"/>
    </location>
</feature>
<accession>A0AAV4WHX9</accession>
<reference evidence="13 14" key="1">
    <citation type="submission" date="2021-06" db="EMBL/GenBank/DDBJ databases">
        <title>Caerostris darwini draft genome.</title>
        <authorList>
            <person name="Kono N."/>
            <person name="Arakawa K."/>
        </authorList>
    </citation>
    <scope>NUCLEOTIDE SEQUENCE [LARGE SCALE GENOMIC DNA]</scope>
</reference>
<feature type="domain" description="Rab3GAP catalytic subunit C-terminal" evidence="12">
    <location>
        <begin position="333"/>
        <end position="514"/>
    </location>
</feature>
<evidence type="ECO:0000256" key="1">
    <source>
        <dbReference type="ARBA" id="ARBA00004222"/>
    </source>
</evidence>
<evidence type="ECO:0000256" key="2">
    <source>
        <dbReference type="ARBA" id="ARBA00004240"/>
    </source>
</evidence>
<dbReference type="GO" id="GO:0005096">
    <property type="term" value="F:GTPase activator activity"/>
    <property type="evidence" value="ECO:0007669"/>
    <property type="project" value="UniProtKB-KW"/>
</dbReference>
<keyword evidence="9" id="KW-0333">Golgi apparatus</keyword>
<evidence type="ECO:0000256" key="7">
    <source>
        <dbReference type="ARBA" id="ARBA00022490"/>
    </source>
</evidence>
<evidence type="ECO:0000256" key="9">
    <source>
        <dbReference type="ARBA" id="ARBA00023034"/>
    </source>
</evidence>
<protein>
    <recommendedName>
        <fullName evidence="5">Rab3 GTPase-activating protein catalytic subunit</fullName>
    </recommendedName>
</protein>
<dbReference type="GO" id="GO:0005783">
    <property type="term" value="C:endoplasmic reticulum"/>
    <property type="evidence" value="ECO:0007669"/>
    <property type="project" value="UniProtKB-SubCell"/>
</dbReference>
<evidence type="ECO:0000256" key="10">
    <source>
        <dbReference type="SAM" id="MobiDB-lite"/>
    </source>
</evidence>
<evidence type="ECO:0000256" key="5">
    <source>
        <dbReference type="ARBA" id="ARBA00015817"/>
    </source>
</evidence>
<feature type="compositionally biased region" description="Polar residues" evidence="10">
    <location>
        <begin position="80"/>
        <end position="92"/>
    </location>
</feature>
<keyword evidence="7" id="KW-0963">Cytoplasm</keyword>
<evidence type="ECO:0000259" key="11">
    <source>
        <dbReference type="Pfam" id="PF13890"/>
    </source>
</evidence>
<dbReference type="GO" id="GO:0005794">
    <property type="term" value="C:Golgi apparatus"/>
    <property type="evidence" value="ECO:0007669"/>
    <property type="project" value="UniProtKB-SubCell"/>
</dbReference>
<evidence type="ECO:0000259" key="12">
    <source>
        <dbReference type="Pfam" id="PF19533"/>
    </source>
</evidence>
<keyword evidence="6" id="KW-0343">GTPase activation</keyword>
<proteinExistence type="inferred from homology"/>
<organism evidence="13 14">
    <name type="scientific">Caerostris darwini</name>
    <dbReference type="NCBI Taxonomy" id="1538125"/>
    <lineage>
        <taxon>Eukaryota</taxon>
        <taxon>Metazoa</taxon>
        <taxon>Ecdysozoa</taxon>
        <taxon>Arthropoda</taxon>
        <taxon>Chelicerata</taxon>
        <taxon>Arachnida</taxon>
        <taxon>Araneae</taxon>
        <taxon>Araneomorphae</taxon>
        <taxon>Entelegynae</taxon>
        <taxon>Araneoidea</taxon>
        <taxon>Araneidae</taxon>
        <taxon>Caerostris</taxon>
    </lineage>
</organism>
<feature type="domain" description="Rab3GAP catalytic subunit conserved" evidence="11">
    <location>
        <begin position="166"/>
        <end position="321"/>
    </location>
</feature>
<dbReference type="EMBL" id="BPLQ01014724">
    <property type="protein sequence ID" value="GIY82461.1"/>
    <property type="molecule type" value="Genomic_DNA"/>
</dbReference>
<evidence type="ECO:0000256" key="3">
    <source>
        <dbReference type="ARBA" id="ARBA00004496"/>
    </source>
</evidence>
<dbReference type="Proteomes" id="UP001054837">
    <property type="component" value="Unassembled WGS sequence"/>
</dbReference>
<evidence type="ECO:0000313" key="14">
    <source>
        <dbReference type="Proteomes" id="UP001054837"/>
    </source>
</evidence>
<evidence type="ECO:0000256" key="6">
    <source>
        <dbReference type="ARBA" id="ARBA00022468"/>
    </source>
</evidence>
<feature type="region of interest" description="Disordered" evidence="10">
    <location>
        <begin position="134"/>
        <end position="167"/>
    </location>
</feature>
<dbReference type="PANTHER" id="PTHR21422:SF9">
    <property type="entry name" value="RAB3 GTPASE-ACTIVATING PROTEIN CATALYTIC SUBUNIT"/>
    <property type="match status" value="1"/>
</dbReference>
<comment type="similarity">
    <text evidence="4">Belongs to the Rab3-GAP catalytic subunit family.</text>
</comment>
<comment type="caution">
    <text evidence="13">The sequence shown here is derived from an EMBL/GenBank/DDBJ whole genome shotgun (WGS) entry which is preliminary data.</text>
</comment>
<dbReference type="InterPro" id="IPR026147">
    <property type="entry name" value="Rab3GAP1_conserved"/>
</dbReference>
<keyword evidence="8" id="KW-0256">Endoplasmic reticulum</keyword>
<evidence type="ECO:0000256" key="8">
    <source>
        <dbReference type="ARBA" id="ARBA00022824"/>
    </source>
</evidence>
<feature type="compositionally biased region" description="Acidic residues" evidence="10">
    <location>
        <begin position="139"/>
        <end position="152"/>
    </location>
</feature>
<name>A0AAV4WHX9_9ARAC</name>
<evidence type="ECO:0000256" key="4">
    <source>
        <dbReference type="ARBA" id="ARBA00008856"/>
    </source>
</evidence>
<gene>
    <name evidence="13" type="primary">RAB3GAP1</name>
    <name evidence="13" type="ORF">CDAR_548601</name>
</gene>
<dbReference type="InterPro" id="IPR045698">
    <property type="entry name" value="Rab3GAP1_C"/>
</dbReference>
<dbReference type="Pfam" id="PF13890">
    <property type="entry name" value="Rab3-GTPase_cat"/>
    <property type="match status" value="1"/>
</dbReference>
<evidence type="ECO:0000313" key="13">
    <source>
        <dbReference type="EMBL" id="GIY82461.1"/>
    </source>
</evidence>
<dbReference type="Pfam" id="PF19533">
    <property type="entry name" value="Rab3-GAP_cat_C"/>
    <property type="match status" value="1"/>
</dbReference>
<comment type="subcellular location">
    <subcellularLocation>
        <location evidence="3">Cytoplasm</location>
    </subcellularLocation>
    <subcellularLocation>
        <location evidence="2">Endoplasmic reticulum</location>
    </subcellularLocation>
    <subcellularLocation>
        <location evidence="1">Golgi apparatus</location>
        <location evidence="1">cis-Golgi network</location>
    </subcellularLocation>
</comment>
<keyword evidence="14" id="KW-1185">Reference proteome</keyword>
<dbReference type="PANTHER" id="PTHR21422">
    <property type="entry name" value="RAB3 GTPASE-ACTIVATING PROTEIN CATALYTIC SUBUNIT"/>
    <property type="match status" value="1"/>
</dbReference>
<dbReference type="InterPro" id="IPR045700">
    <property type="entry name" value="Rab3GAP1"/>
</dbReference>
<sequence>MFILLQKSRKGFKGGKISMRRENQNELLICEKRNGLRGSESALTCAWPKVRVFPWPGLGRMRGRSRGTRSGPVAPLLSRGCQQTTNVPNSVSDRGKFEKSLDPGSPNMTHCLLHQKLQMLNCCIQRKKSREWQQREEAEASESEEEEEEFFECAETSSWEGGRRRGPEGRLMQLGEMRLLRHESEPLYIPVTQDPAPLTEDLLEAQAEVLVRLGAHAEGAALRARMQSASLTSDMEAFKAANPKSCLEDFVRWYSPRDFVEEHKVDEETGSTVTTHGLSARMLLPGNMWLESWESARPVPARRQKRLFDDTREAEKVLHFLASAKISDVVTYLMPMLLHCALLQLAEEEECPQSLPLKLEEASLKAAKVMRNPQPKYEAVLRCLHQAEVLVAQMHSVRSKFVREGEEEEEEVRRFALDLLDCYEVEVPGAGKGTVGARIRHLFSEAHKANQMVPDDNQGSGVTEEFPPPSGKEFIFRASCSRPPVAHPTPQRMYCVVTGDEFRVAGAFTEDTTFL</sequence>
<dbReference type="AlphaFoldDB" id="A0AAV4WHX9"/>